<name>A0ABN2TJG6_9ACTN</name>
<reference evidence="3 4" key="1">
    <citation type="journal article" date="2019" name="Int. J. Syst. Evol. Microbiol.">
        <title>The Global Catalogue of Microorganisms (GCM) 10K type strain sequencing project: providing services to taxonomists for standard genome sequencing and annotation.</title>
        <authorList>
            <consortium name="The Broad Institute Genomics Platform"/>
            <consortium name="The Broad Institute Genome Sequencing Center for Infectious Disease"/>
            <person name="Wu L."/>
            <person name="Ma J."/>
        </authorList>
    </citation>
    <scope>NUCLEOTIDE SEQUENCE [LARGE SCALE GENOMIC DNA]</scope>
    <source>
        <strain evidence="3 4">JCM 15313</strain>
    </source>
</reference>
<comment type="caution">
    <text evidence="3">The sequence shown here is derived from an EMBL/GenBank/DDBJ whole genome shotgun (WGS) entry which is preliminary data.</text>
</comment>
<organism evidence="3 4">
    <name type="scientific">Nocardiopsis rhodophaea</name>
    <dbReference type="NCBI Taxonomy" id="280238"/>
    <lineage>
        <taxon>Bacteria</taxon>
        <taxon>Bacillati</taxon>
        <taxon>Actinomycetota</taxon>
        <taxon>Actinomycetes</taxon>
        <taxon>Streptosporangiales</taxon>
        <taxon>Nocardiopsidaceae</taxon>
        <taxon>Nocardiopsis</taxon>
    </lineage>
</organism>
<proteinExistence type="predicted"/>
<dbReference type="PANTHER" id="PTHR30007">
    <property type="entry name" value="PHP DOMAIN PROTEIN"/>
    <property type="match status" value="1"/>
</dbReference>
<dbReference type="Proteomes" id="UP001501585">
    <property type="component" value="Unassembled WGS sequence"/>
</dbReference>
<feature type="domain" description="Insertion element IS402-like" evidence="2">
    <location>
        <begin position="48"/>
        <end position="108"/>
    </location>
</feature>
<dbReference type="Pfam" id="PF13340">
    <property type="entry name" value="DUF4096"/>
    <property type="match status" value="1"/>
</dbReference>
<dbReference type="EMBL" id="BAAAPC010000022">
    <property type="protein sequence ID" value="GAA2011281.1"/>
    <property type="molecule type" value="Genomic_DNA"/>
</dbReference>
<accession>A0ABN2TJG6</accession>
<gene>
    <name evidence="3" type="ORF">GCM10009799_44450</name>
</gene>
<dbReference type="PANTHER" id="PTHR30007:SF0">
    <property type="entry name" value="TRANSPOSASE"/>
    <property type="match status" value="1"/>
</dbReference>
<evidence type="ECO:0000313" key="4">
    <source>
        <dbReference type="Proteomes" id="UP001501585"/>
    </source>
</evidence>
<evidence type="ECO:0000259" key="2">
    <source>
        <dbReference type="Pfam" id="PF13340"/>
    </source>
</evidence>
<protein>
    <recommendedName>
        <fullName evidence="2">Insertion element IS402-like domain-containing protein</fullName>
    </recommendedName>
</protein>
<dbReference type="InterPro" id="IPR025161">
    <property type="entry name" value="IS402-like_dom"/>
</dbReference>
<evidence type="ECO:0000256" key="1">
    <source>
        <dbReference type="SAM" id="MobiDB-lite"/>
    </source>
</evidence>
<feature type="region of interest" description="Disordered" evidence="1">
    <location>
        <begin position="21"/>
        <end position="64"/>
    </location>
</feature>
<sequence length="134" mass="14486">MVEAWESNPYSLTRSFGAIQPHRRAGARPLPQRSVRPGAGNALRASPACPARTQGTPRTHSARAITNAIRSPLRTGCPRRHLPGCFPPGKTAYEYVRRWAAEGTMLRVRAELCDFLQVGAGRAAEPSAAVIDSP</sequence>
<keyword evidence="4" id="KW-1185">Reference proteome</keyword>
<evidence type="ECO:0000313" key="3">
    <source>
        <dbReference type="EMBL" id="GAA2011281.1"/>
    </source>
</evidence>
<dbReference type="RefSeq" id="WP_425573558.1">
    <property type="nucleotide sequence ID" value="NZ_BAAAPC010000022.1"/>
</dbReference>